<evidence type="ECO:0000313" key="4">
    <source>
        <dbReference type="Proteomes" id="UP000535937"/>
    </source>
</evidence>
<dbReference type="SUPFAM" id="SSF53448">
    <property type="entry name" value="Nucleotide-diphospho-sugar transferases"/>
    <property type="match status" value="1"/>
</dbReference>
<name>A0A7W4W9G0_9GAMM</name>
<dbReference type="Pfam" id="PF12804">
    <property type="entry name" value="NTP_transf_3"/>
    <property type="match status" value="1"/>
</dbReference>
<dbReference type="AlphaFoldDB" id="A0A7W4W9G0"/>
<reference evidence="3 4" key="1">
    <citation type="submission" date="2020-08" db="EMBL/GenBank/DDBJ databases">
        <title>Genomic Encyclopedia of Type Strains, Phase III (KMG-III): the genomes of soil and plant-associated and newly described type strains.</title>
        <authorList>
            <person name="Whitman W."/>
        </authorList>
    </citation>
    <scope>NUCLEOTIDE SEQUENCE [LARGE SCALE GENOMIC DNA]</scope>
    <source>
        <strain evidence="3 4">CECT 8799</strain>
    </source>
</reference>
<sequence>MARPQPIILAAGASSRFGHCKLLLEHRGKTLLQHCVDTLAPLGLSAPLIVTGAWHRQLVDAHPQLDLRENRDWQSGMGASLAFAIRQLPASCDAALVLLADQVAIDSTDIRRLLECWTEYKAIVCSFYADRRGVPAVFPREYFPQLAKLNSDRGARDLLRSEQYAITQVPVPNGAIDIDTQQDWKAWRLCRGSR</sequence>
<dbReference type="InterPro" id="IPR025877">
    <property type="entry name" value="MobA-like_NTP_Trfase"/>
</dbReference>
<comment type="caution">
    <text evidence="3">The sequence shown here is derived from an EMBL/GenBank/DDBJ whole genome shotgun (WGS) entry which is preliminary data.</text>
</comment>
<dbReference type="RefSeq" id="WP_183455898.1">
    <property type="nucleotide sequence ID" value="NZ_JACHWZ010000001.1"/>
</dbReference>
<dbReference type="CDD" id="cd04182">
    <property type="entry name" value="GT_2_like_f"/>
    <property type="match status" value="1"/>
</dbReference>
<evidence type="ECO:0000313" key="3">
    <source>
        <dbReference type="EMBL" id="MBB3059481.1"/>
    </source>
</evidence>
<keyword evidence="3" id="KW-0548">Nucleotidyltransferase</keyword>
<dbReference type="Proteomes" id="UP000535937">
    <property type="component" value="Unassembled WGS sequence"/>
</dbReference>
<dbReference type="PANTHER" id="PTHR43777:SF1">
    <property type="entry name" value="MOLYBDENUM COFACTOR CYTIDYLYLTRANSFERASE"/>
    <property type="match status" value="1"/>
</dbReference>
<feature type="domain" description="MobA-like NTP transferase" evidence="2">
    <location>
        <begin position="7"/>
        <end position="162"/>
    </location>
</feature>
<evidence type="ECO:0000259" key="2">
    <source>
        <dbReference type="Pfam" id="PF12804"/>
    </source>
</evidence>
<dbReference type="GO" id="GO:0061602">
    <property type="term" value="F:molybdenum cofactor cytidylyltransferase activity"/>
    <property type="evidence" value="ECO:0007669"/>
    <property type="project" value="UniProtKB-EC"/>
</dbReference>
<dbReference type="Gene3D" id="3.90.550.10">
    <property type="entry name" value="Spore Coat Polysaccharide Biosynthesis Protein SpsA, Chain A"/>
    <property type="match status" value="1"/>
</dbReference>
<dbReference type="EC" id="2.7.7.76" evidence="3"/>
<organism evidence="3 4">
    <name type="scientific">Microbulbifer rhizosphaerae</name>
    <dbReference type="NCBI Taxonomy" id="1562603"/>
    <lineage>
        <taxon>Bacteria</taxon>
        <taxon>Pseudomonadati</taxon>
        <taxon>Pseudomonadota</taxon>
        <taxon>Gammaproteobacteria</taxon>
        <taxon>Cellvibrionales</taxon>
        <taxon>Microbulbiferaceae</taxon>
        <taxon>Microbulbifer</taxon>
    </lineage>
</organism>
<dbReference type="InterPro" id="IPR029044">
    <property type="entry name" value="Nucleotide-diphossugar_trans"/>
</dbReference>
<keyword evidence="3" id="KW-0808">Transferase</keyword>
<accession>A0A7W4W9G0</accession>
<proteinExistence type="predicted"/>
<evidence type="ECO:0000256" key="1">
    <source>
        <dbReference type="ARBA" id="ARBA00022842"/>
    </source>
</evidence>
<dbReference type="EMBL" id="JACHWZ010000001">
    <property type="protein sequence ID" value="MBB3059481.1"/>
    <property type="molecule type" value="Genomic_DNA"/>
</dbReference>
<gene>
    <name evidence="3" type="ORF">FHS09_000282</name>
</gene>
<keyword evidence="4" id="KW-1185">Reference proteome</keyword>
<dbReference type="PANTHER" id="PTHR43777">
    <property type="entry name" value="MOLYBDENUM COFACTOR CYTIDYLYLTRANSFERASE"/>
    <property type="match status" value="1"/>
</dbReference>
<protein>
    <submittedName>
        <fullName evidence="3">Molybdenum cofactor cytidylyltransferase</fullName>
        <ecNumber evidence="3">2.7.7.76</ecNumber>
    </submittedName>
</protein>
<keyword evidence="1" id="KW-0460">Magnesium</keyword>